<dbReference type="InterPro" id="IPR036034">
    <property type="entry name" value="PDZ_sf"/>
</dbReference>
<evidence type="ECO:0000313" key="2">
    <source>
        <dbReference type="EMBL" id="KAA0189250.1"/>
    </source>
</evidence>
<dbReference type="Proteomes" id="UP000711488">
    <property type="component" value="Unassembled WGS sequence"/>
</dbReference>
<dbReference type="InterPro" id="IPR001478">
    <property type="entry name" value="PDZ"/>
</dbReference>
<dbReference type="GO" id="GO:0004725">
    <property type="term" value="F:protein tyrosine phosphatase activity"/>
    <property type="evidence" value="ECO:0007669"/>
    <property type="project" value="TreeGrafter"/>
</dbReference>
<name>A0A6A0GUS8_HYAAZ</name>
<sequence length="120" mass="12682">MNCFWAACVHAGGASEESEHGLITIRIQPDTVGKFAGKFGFNVKGGADQDAPVLVSKVTAGSPADTCFPRLNEGDQVLLINGREVSSMTHDQVVNSIKASRECHSGELVLTVKQNGIDVV</sequence>
<protein>
    <recommendedName>
        <fullName evidence="1">PDZ domain-containing protein</fullName>
    </recommendedName>
</protein>
<evidence type="ECO:0000259" key="1">
    <source>
        <dbReference type="PROSITE" id="PS50106"/>
    </source>
</evidence>
<reference evidence="2" key="2">
    <citation type="journal article" date="2018" name="Environ. Sci. Technol.">
        <title>The Toxicogenome of Hyalella azteca: A Model for Sediment Ecotoxicology and Evolutionary Toxicology.</title>
        <authorList>
            <person name="Poynton H.C."/>
            <person name="Hasenbein S."/>
            <person name="Benoit J.B."/>
            <person name="Sepulveda M.S."/>
            <person name="Poelchau M.F."/>
            <person name="Hughes D.S.T."/>
            <person name="Murali S.C."/>
            <person name="Chen S."/>
            <person name="Glastad K.M."/>
            <person name="Goodisman M.A.D."/>
            <person name="Werren J.H."/>
            <person name="Vineis J.H."/>
            <person name="Bowen J.L."/>
            <person name="Friedrich M."/>
            <person name="Jones J."/>
            <person name="Robertson H.M."/>
            <person name="Feyereisen R."/>
            <person name="Mechler-Hickson A."/>
            <person name="Mathers N."/>
            <person name="Lee C.E."/>
            <person name="Colbourne J.K."/>
            <person name="Biales A."/>
            <person name="Johnston J.S."/>
            <person name="Wellborn G.A."/>
            <person name="Rosendale A.J."/>
            <person name="Cridge A.G."/>
            <person name="Munoz-Torres M.C."/>
            <person name="Bain P.A."/>
            <person name="Manny A.R."/>
            <person name="Major K.M."/>
            <person name="Lambert F.N."/>
            <person name="Vulpe C.D."/>
            <person name="Tuck P."/>
            <person name="Blalock B.J."/>
            <person name="Lin Y.Y."/>
            <person name="Smith M.E."/>
            <person name="Ochoa-Acuna H."/>
            <person name="Chen M.M."/>
            <person name="Childers C.P."/>
            <person name="Qu J."/>
            <person name="Dugan S."/>
            <person name="Lee S.L."/>
            <person name="Chao H."/>
            <person name="Dinh H."/>
            <person name="Han Y."/>
            <person name="Doddapaneni H."/>
            <person name="Worley K.C."/>
            <person name="Muzny D.M."/>
            <person name="Gibbs R.A."/>
            <person name="Richards S."/>
        </authorList>
    </citation>
    <scope>NUCLEOTIDE SEQUENCE</scope>
    <source>
        <strain evidence="2">HAZT.00-mixed</strain>
        <tissue evidence="2">Whole organism</tissue>
    </source>
</reference>
<dbReference type="CDD" id="cd06706">
    <property type="entry name" value="PDZ_PTPN3-4-like"/>
    <property type="match status" value="1"/>
</dbReference>
<dbReference type="Gene3D" id="2.30.42.10">
    <property type="match status" value="1"/>
</dbReference>
<dbReference type="SMART" id="SM00228">
    <property type="entry name" value="PDZ"/>
    <property type="match status" value="1"/>
</dbReference>
<dbReference type="EMBL" id="JQDR03013701">
    <property type="protein sequence ID" value="KAA0189250.1"/>
    <property type="molecule type" value="Genomic_DNA"/>
</dbReference>
<feature type="domain" description="PDZ" evidence="1">
    <location>
        <begin position="24"/>
        <end position="100"/>
    </location>
</feature>
<reference evidence="2" key="1">
    <citation type="submission" date="2014-08" db="EMBL/GenBank/DDBJ databases">
        <authorList>
            <person name="Murali S."/>
            <person name="Richards S."/>
            <person name="Bandaranaike D."/>
            <person name="Bellair M."/>
            <person name="Blankenburg K."/>
            <person name="Chao H."/>
            <person name="Dinh H."/>
            <person name="Doddapaneni H."/>
            <person name="Dugan-Rocha S."/>
            <person name="Elkadiri S."/>
            <person name="Gnanaolivu R."/>
            <person name="Hughes D."/>
            <person name="Lee S."/>
            <person name="Li M."/>
            <person name="Ming W."/>
            <person name="Munidasa M."/>
            <person name="Muniz J."/>
            <person name="Nguyen L."/>
            <person name="Osuji N."/>
            <person name="Pu L.-L."/>
            <person name="Puazo M."/>
            <person name="Skinner E."/>
            <person name="Qu C."/>
            <person name="Quiroz J."/>
            <person name="Raj R."/>
            <person name="Weissenberger G."/>
            <person name="Xin Y."/>
            <person name="Zou X."/>
            <person name="Han Y."/>
            <person name="Worley K."/>
            <person name="Muzny D."/>
            <person name="Gibbs R."/>
        </authorList>
    </citation>
    <scope>NUCLEOTIDE SEQUENCE</scope>
    <source>
        <strain evidence="2">HAZT.00-mixed</strain>
        <tissue evidence="2">Whole organism</tissue>
    </source>
</reference>
<proteinExistence type="predicted"/>
<gene>
    <name evidence="2" type="ORF">HAZT_HAZT011358</name>
</gene>
<organism evidence="2">
    <name type="scientific">Hyalella azteca</name>
    <name type="common">Amphipod</name>
    <dbReference type="NCBI Taxonomy" id="294128"/>
    <lineage>
        <taxon>Eukaryota</taxon>
        <taxon>Metazoa</taxon>
        <taxon>Ecdysozoa</taxon>
        <taxon>Arthropoda</taxon>
        <taxon>Crustacea</taxon>
        <taxon>Multicrustacea</taxon>
        <taxon>Malacostraca</taxon>
        <taxon>Eumalacostraca</taxon>
        <taxon>Peracarida</taxon>
        <taxon>Amphipoda</taxon>
        <taxon>Senticaudata</taxon>
        <taxon>Talitrida</taxon>
        <taxon>Talitroidea</taxon>
        <taxon>Hyalellidae</taxon>
        <taxon>Hyalella</taxon>
    </lineage>
</organism>
<dbReference type="AlphaFoldDB" id="A0A6A0GUS8"/>
<comment type="caution">
    <text evidence="2">The sequence shown here is derived from an EMBL/GenBank/DDBJ whole genome shotgun (WGS) entry which is preliminary data.</text>
</comment>
<accession>A0A6A0GUS8</accession>
<dbReference type="Pfam" id="PF00595">
    <property type="entry name" value="PDZ"/>
    <property type="match status" value="1"/>
</dbReference>
<dbReference type="PANTHER" id="PTHR45706:SF4">
    <property type="entry name" value="TYROSINE-PROTEIN PHOSPHATASE"/>
    <property type="match status" value="1"/>
</dbReference>
<dbReference type="SUPFAM" id="SSF50156">
    <property type="entry name" value="PDZ domain-like"/>
    <property type="match status" value="1"/>
</dbReference>
<dbReference type="PANTHER" id="PTHR45706">
    <property type="entry name" value="TYROSINE-PROTEIN PHOSPHATASE"/>
    <property type="match status" value="1"/>
</dbReference>
<reference evidence="2" key="3">
    <citation type="submission" date="2019-06" db="EMBL/GenBank/DDBJ databases">
        <authorList>
            <person name="Poynton C."/>
            <person name="Hasenbein S."/>
            <person name="Benoit J.B."/>
            <person name="Sepulveda M.S."/>
            <person name="Poelchau M.F."/>
            <person name="Murali S.C."/>
            <person name="Chen S."/>
            <person name="Glastad K.M."/>
            <person name="Werren J.H."/>
            <person name="Vineis J.H."/>
            <person name="Bowen J.L."/>
            <person name="Friedrich M."/>
            <person name="Jones J."/>
            <person name="Robertson H.M."/>
            <person name="Feyereisen R."/>
            <person name="Mechler-Hickson A."/>
            <person name="Mathers N."/>
            <person name="Lee C.E."/>
            <person name="Colbourne J.K."/>
            <person name="Biales A."/>
            <person name="Johnston J.S."/>
            <person name="Wellborn G.A."/>
            <person name="Rosendale A.J."/>
            <person name="Cridge A.G."/>
            <person name="Munoz-Torres M.C."/>
            <person name="Bain P.A."/>
            <person name="Manny A.R."/>
            <person name="Major K.M."/>
            <person name="Lambert F.N."/>
            <person name="Vulpe C.D."/>
            <person name="Tuck P."/>
            <person name="Blalock B.J."/>
            <person name="Lin Y.-Y."/>
            <person name="Smith M.E."/>
            <person name="Ochoa-Acuna H."/>
            <person name="Chen M.-J.M."/>
            <person name="Childers C.P."/>
            <person name="Qu J."/>
            <person name="Dugan S."/>
            <person name="Lee S.L."/>
            <person name="Chao H."/>
            <person name="Dinh H."/>
            <person name="Han Y."/>
            <person name="Doddapaneni H."/>
            <person name="Worley K.C."/>
            <person name="Muzny D.M."/>
            <person name="Gibbs R.A."/>
            <person name="Richards S."/>
        </authorList>
    </citation>
    <scope>NUCLEOTIDE SEQUENCE</scope>
    <source>
        <strain evidence="2">HAZT.00-mixed</strain>
        <tissue evidence="2">Whole organism</tissue>
    </source>
</reference>
<dbReference type="PROSITE" id="PS50106">
    <property type="entry name" value="PDZ"/>
    <property type="match status" value="1"/>
</dbReference>